<evidence type="ECO:0000313" key="2">
    <source>
        <dbReference type="Proteomes" id="UP000291483"/>
    </source>
</evidence>
<name>A0A4Q8AM87_9MICO</name>
<accession>A0A4Q8AM87</accession>
<protein>
    <recommendedName>
        <fullName evidence="3">SatD family protein</fullName>
    </recommendedName>
</protein>
<dbReference type="EMBL" id="SHLC01000001">
    <property type="protein sequence ID" value="RZU65687.1"/>
    <property type="molecule type" value="Genomic_DNA"/>
</dbReference>
<dbReference type="RefSeq" id="WP_130506008.1">
    <property type="nucleotide sequence ID" value="NZ_SHLC01000001.1"/>
</dbReference>
<dbReference type="Proteomes" id="UP000291483">
    <property type="component" value="Unassembled WGS sequence"/>
</dbReference>
<keyword evidence="2" id="KW-1185">Reference proteome</keyword>
<organism evidence="1 2">
    <name type="scientific">Microterricola gilva</name>
    <dbReference type="NCBI Taxonomy" id="393267"/>
    <lineage>
        <taxon>Bacteria</taxon>
        <taxon>Bacillati</taxon>
        <taxon>Actinomycetota</taxon>
        <taxon>Actinomycetes</taxon>
        <taxon>Micrococcales</taxon>
        <taxon>Microbacteriaceae</taxon>
        <taxon>Microterricola</taxon>
    </lineage>
</organism>
<sequence length="204" mass="21485">MFVITADQIGSRTRADITAQTLEALERRHGSSLSLPPDRNAGDEIQLLGTDAATMLDIVLELTRGDAWSVGLGVGPIGRPLPAATREASGPAFYAARDAVNRAKKRSTRFAVHRQASADAGSEIATAEEALIDLALALRQRRTGPGWELYDLVADGLSYKEAAEHLGISAPAASSRAKAAQLSIEFDAVPALVGLLAGIDRSTQ</sequence>
<proteinExistence type="predicted"/>
<dbReference type="OrthoDB" id="5184241at2"/>
<dbReference type="AlphaFoldDB" id="A0A4Q8AM87"/>
<gene>
    <name evidence="1" type="ORF">EV379_2025</name>
</gene>
<reference evidence="1 2" key="1">
    <citation type="submission" date="2019-02" db="EMBL/GenBank/DDBJ databases">
        <title>Sequencing the genomes of 1000 actinobacteria strains.</title>
        <authorList>
            <person name="Klenk H.-P."/>
        </authorList>
    </citation>
    <scope>NUCLEOTIDE SEQUENCE [LARGE SCALE GENOMIC DNA]</scope>
    <source>
        <strain evidence="1 2">DSM 18319</strain>
    </source>
</reference>
<evidence type="ECO:0000313" key="1">
    <source>
        <dbReference type="EMBL" id="RZU65687.1"/>
    </source>
</evidence>
<evidence type="ECO:0008006" key="3">
    <source>
        <dbReference type="Google" id="ProtNLM"/>
    </source>
</evidence>
<comment type="caution">
    <text evidence="1">The sequence shown here is derived from an EMBL/GenBank/DDBJ whole genome shotgun (WGS) entry which is preliminary data.</text>
</comment>